<dbReference type="SUPFAM" id="SSF82866">
    <property type="entry name" value="Multidrug efflux transporter AcrB transmembrane domain"/>
    <property type="match status" value="1"/>
</dbReference>
<sequence>MRGLSFYHKIFISQETSLFGDFGYNLLMTRYRVSAAVALVVGLLLAYFVWATEANPTSSYRFKLGLDLAGGTELVYMADMKDTPSGERSDALSALQGVIERRVNLFGVAEPLVQTERASALSGTTEDRLIVDLPGVTDIKAAVAALGQTPTLEFRLATTTTIGTTTQAVYVATGLTGRFVTSAALQFGSGATAGLATPQVLLNFNSEGAKLFEKITSENIGQPLAIFLDGQPISEPIIQEAIPGGQATISGNFTATEARDLVRNLNFGALPVPIILQSSSAIGPTLGAAAIGAGVVAGGIGFLIVALFMIAWYRFPGLVAAIALAEYLAFMLAVIKVIPVTLTASGIAGLIISVGMAVDANVLIFERTKEELREGKTPREAVHIGFQRAWPAIRDGHLTMIISGVILFWLGTSIVQGFALVFVLGVLASFISAVSLSRVFLLAVVPEHREGAWKFLLDSGFPLRRRFNEASGLR</sequence>
<feature type="transmembrane region" description="Helical" evidence="9">
    <location>
        <begin position="344"/>
        <end position="365"/>
    </location>
</feature>
<evidence type="ECO:0000256" key="3">
    <source>
        <dbReference type="ARBA" id="ARBA00022475"/>
    </source>
</evidence>
<name>A0A1F6EX97_9BACT</name>
<evidence type="ECO:0000256" key="7">
    <source>
        <dbReference type="ARBA" id="ARBA00023010"/>
    </source>
</evidence>
<feature type="transmembrane region" description="Helical" evidence="9">
    <location>
        <begin position="398"/>
        <end position="415"/>
    </location>
</feature>
<dbReference type="InterPro" id="IPR055344">
    <property type="entry name" value="SecD_SecF_C_bact"/>
</dbReference>
<reference evidence="13 14" key="1">
    <citation type="journal article" date="2016" name="Nat. Commun.">
        <title>Thousands of microbial genomes shed light on interconnected biogeochemical processes in an aquifer system.</title>
        <authorList>
            <person name="Anantharaman K."/>
            <person name="Brown C.T."/>
            <person name="Hug L.A."/>
            <person name="Sharon I."/>
            <person name="Castelle C.J."/>
            <person name="Probst A.J."/>
            <person name="Thomas B.C."/>
            <person name="Singh A."/>
            <person name="Wilkins M.J."/>
            <person name="Karaoz U."/>
            <person name="Brodie E.L."/>
            <person name="Williams K.H."/>
            <person name="Hubbard S.S."/>
            <person name="Banfield J.F."/>
        </authorList>
    </citation>
    <scope>NUCLEOTIDE SEQUENCE [LARGE SCALE GENOMIC DNA]</scope>
</reference>
<dbReference type="Gene3D" id="3.30.1360.200">
    <property type="match status" value="1"/>
</dbReference>
<comment type="subcellular location">
    <subcellularLocation>
        <location evidence="1 9">Cell membrane</location>
        <topology evidence="1 9">Multi-pass membrane protein</topology>
    </subcellularLocation>
</comment>
<dbReference type="PANTHER" id="PTHR30081">
    <property type="entry name" value="PROTEIN-EXPORT MEMBRANE PROTEIN SEC"/>
    <property type="match status" value="1"/>
</dbReference>
<feature type="domain" description="SecDF P1 head subdomain" evidence="12">
    <location>
        <begin position="168"/>
        <end position="272"/>
    </location>
</feature>
<comment type="subunit">
    <text evidence="9">Forms a complex with SecF. Part of the essential Sec protein translocation apparatus which comprises SecA, SecYEG and auxiliary proteins SecDF. Other proteins may also be involved.</text>
</comment>
<dbReference type="InterPro" id="IPR005791">
    <property type="entry name" value="SecD"/>
</dbReference>
<dbReference type="InterPro" id="IPR048631">
    <property type="entry name" value="SecD_1st"/>
</dbReference>
<dbReference type="Pfam" id="PF21760">
    <property type="entry name" value="SecD_1st"/>
    <property type="match status" value="1"/>
</dbReference>
<evidence type="ECO:0000256" key="4">
    <source>
        <dbReference type="ARBA" id="ARBA00022692"/>
    </source>
</evidence>
<keyword evidence="6 9" id="KW-1133">Transmembrane helix</keyword>
<keyword evidence="5 9" id="KW-0653">Protein transport</keyword>
<evidence type="ECO:0000256" key="8">
    <source>
        <dbReference type="ARBA" id="ARBA00023136"/>
    </source>
</evidence>
<dbReference type="InterPro" id="IPR054384">
    <property type="entry name" value="SecDF_P1_head"/>
</dbReference>
<comment type="function">
    <text evidence="9">Part of the Sec protein translocase complex. Interacts with the SecYEG preprotein conducting channel. SecDF uses the proton motive force (PMF) to complete protein translocation after the ATP-dependent function of SecA.</text>
</comment>
<keyword evidence="7 9" id="KW-0811">Translocation</keyword>
<keyword evidence="8 9" id="KW-0472">Membrane</keyword>
<comment type="caution">
    <text evidence="13">The sequence shown here is derived from an EMBL/GenBank/DDBJ whole genome shotgun (WGS) entry which is preliminary data.</text>
</comment>
<gene>
    <name evidence="9" type="primary">secD</name>
    <name evidence="13" type="ORF">A3A36_02135</name>
</gene>
<feature type="transmembrane region" description="Helical" evidence="9">
    <location>
        <begin position="31"/>
        <end position="50"/>
    </location>
</feature>
<feature type="domain" description="Protein export membrane protein SecD/SecF C-terminal" evidence="10">
    <location>
        <begin position="277"/>
        <end position="442"/>
    </location>
</feature>
<evidence type="ECO:0000259" key="10">
    <source>
        <dbReference type="Pfam" id="PF02355"/>
    </source>
</evidence>
<comment type="similarity">
    <text evidence="9">Belongs to the SecD/SecF family. SecD subfamily.</text>
</comment>
<dbReference type="HAMAP" id="MF_01463_B">
    <property type="entry name" value="SecD_B"/>
    <property type="match status" value="1"/>
</dbReference>
<evidence type="ECO:0000259" key="12">
    <source>
        <dbReference type="Pfam" id="PF22599"/>
    </source>
</evidence>
<dbReference type="Proteomes" id="UP000178811">
    <property type="component" value="Unassembled WGS sequence"/>
</dbReference>
<proteinExistence type="inferred from homology"/>
<protein>
    <recommendedName>
        <fullName evidence="9">Protein translocase subunit SecD</fullName>
    </recommendedName>
</protein>
<dbReference type="Pfam" id="PF22599">
    <property type="entry name" value="SecDF_P1_head"/>
    <property type="match status" value="1"/>
</dbReference>
<dbReference type="AlphaFoldDB" id="A0A1F6EX97"/>
<evidence type="ECO:0000259" key="11">
    <source>
        <dbReference type="Pfam" id="PF21760"/>
    </source>
</evidence>
<dbReference type="GO" id="GO:0006605">
    <property type="term" value="P:protein targeting"/>
    <property type="evidence" value="ECO:0007669"/>
    <property type="project" value="UniProtKB-UniRule"/>
</dbReference>
<keyword evidence="4 9" id="KW-0812">Transmembrane</keyword>
<feature type="transmembrane region" description="Helical" evidence="9">
    <location>
        <begin position="421"/>
        <end position="445"/>
    </location>
</feature>
<accession>A0A1F6EX97</accession>
<evidence type="ECO:0000256" key="5">
    <source>
        <dbReference type="ARBA" id="ARBA00022927"/>
    </source>
</evidence>
<evidence type="ECO:0000313" key="13">
    <source>
        <dbReference type="EMBL" id="OGG78251.1"/>
    </source>
</evidence>
<dbReference type="EMBL" id="MFLW01000019">
    <property type="protein sequence ID" value="OGG78251.1"/>
    <property type="molecule type" value="Genomic_DNA"/>
</dbReference>
<dbReference type="GO" id="GO:0015450">
    <property type="term" value="F:protein-transporting ATPase activity"/>
    <property type="evidence" value="ECO:0007669"/>
    <property type="project" value="InterPro"/>
</dbReference>
<evidence type="ECO:0000256" key="2">
    <source>
        <dbReference type="ARBA" id="ARBA00022448"/>
    </source>
</evidence>
<dbReference type="InterPro" id="IPR022813">
    <property type="entry name" value="SecD/SecF_arch_bac"/>
</dbReference>
<feature type="transmembrane region" description="Helical" evidence="9">
    <location>
        <begin position="286"/>
        <end position="311"/>
    </location>
</feature>
<keyword evidence="2 9" id="KW-0813">Transport</keyword>
<dbReference type="Gene3D" id="1.20.1640.10">
    <property type="entry name" value="Multidrug efflux transporter AcrB transmembrane domain"/>
    <property type="match status" value="1"/>
</dbReference>
<dbReference type="PANTHER" id="PTHR30081:SF1">
    <property type="entry name" value="PROTEIN TRANSLOCASE SUBUNIT SECD"/>
    <property type="match status" value="1"/>
</dbReference>
<evidence type="ECO:0000256" key="1">
    <source>
        <dbReference type="ARBA" id="ARBA00004651"/>
    </source>
</evidence>
<organism evidence="13 14">
    <name type="scientific">Candidatus Kaiserbacteria bacterium RIFCSPLOWO2_01_FULL_52_12b</name>
    <dbReference type="NCBI Taxonomy" id="1798509"/>
    <lineage>
        <taxon>Bacteria</taxon>
        <taxon>Candidatus Kaiseribacteriota</taxon>
    </lineage>
</organism>
<feature type="transmembrane region" description="Helical" evidence="9">
    <location>
        <begin position="318"/>
        <end position="338"/>
    </location>
</feature>
<evidence type="ECO:0000256" key="9">
    <source>
        <dbReference type="HAMAP-Rule" id="MF_01463"/>
    </source>
</evidence>
<dbReference type="NCBIfam" id="TIGR01129">
    <property type="entry name" value="secD"/>
    <property type="match status" value="1"/>
</dbReference>
<dbReference type="GO" id="GO:0043952">
    <property type="term" value="P:protein transport by the Sec complex"/>
    <property type="evidence" value="ECO:0007669"/>
    <property type="project" value="UniProtKB-UniRule"/>
</dbReference>
<evidence type="ECO:0000313" key="14">
    <source>
        <dbReference type="Proteomes" id="UP000178811"/>
    </source>
</evidence>
<evidence type="ECO:0000256" key="6">
    <source>
        <dbReference type="ARBA" id="ARBA00022989"/>
    </source>
</evidence>
<dbReference type="NCBIfam" id="TIGR00916">
    <property type="entry name" value="2A0604s01"/>
    <property type="match status" value="1"/>
</dbReference>
<dbReference type="Pfam" id="PF02355">
    <property type="entry name" value="SecD_SecF_C"/>
    <property type="match status" value="1"/>
</dbReference>
<dbReference type="GO" id="GO:0065002">
    <property type="term" value="P:intracellular protein transmembrane transport"/>
    <property type="evidence" value="ECO:0007669"/>
    <property type="project" value="UniProtKB-UniRule"/>
</dbReference>
<keyword evidence="3 9" id="KW-1003">Cell membrane</keyword>
<dbReference type="Gene3D" id="3.30.70.3400">
    <property type="match status" value="1"/>
</dbReference>
<feature type="domain" description="Protein translocase subunit SecDF P1" evidence="11">
    <location>
        <begin position="97"/>
        <end position="157"/>
    </location>
</feature>
<dbReference type="GO" id="GO:0005886">
    <property type="term" value="C:plasma membrane"/>
    <property type="evidence" value="ECO:0007669"/>
    <property type="project" value="UniProtKB-SubCell"/>
</dbReference>
<dbReference type="InterPro" id="IPR048634">
    <property type="entry name" value="SecD_SecF_C"/>
</dbReference>